<sequence length="159" mass="17480">MSTEKVKEYLEGVGLGDRIREFEEGATATVELAANAHGCETGRIAKTMSMMTKDGPIVVVVMGDARLDNHKFKETFGEKPRFLKGEEVEQYTGHPIGGVCPFALTEGCKIFLDTSLKEFEYVYPAAGAPNNSVHLSIEELERATGGKWVSVTKYWEAAE</sequence>
<dbReference type="PANTHER" id="PTHR30411:SF1">
    <property type="entry name" value="CYTOPLASMIC PROTEIN"/>
    <property type="match status" value="1"/>
</dbReference>
<comment type="caution">
    <text evidence="2">The sequence shown here is derived from an EMBL/GenBank/DDBJ whole genome shotgun (WGS) entry which is preliminary data.</text>
</comment>
<reference evidence="2" key="1">
    <citation type="submission" date="2019-08" db="EMBL/GenBank/DDBJ databases">
        <authorList>
            <person name="Kucharzyk K."/>
            <person name="Murdoch R.W."/>
            <person name="Higgins S."/>
            <person name="Loffler F."/>
        </authorList>
    </citation>
    <scope>NUCLEOTIDE SEQUENCE</scope>
</reference>
<proteinExistence type="predicted"/>
<gene>
    <name evidence="2" type="ORF">SDC9_77592</name>
</gene>
<dbReference type="AlphaFoldDB" id="A0A644YRU5"/>
<evidence type="ECO:0000313" key="2">
    <source>
        <dbReference type="EMBL" id="MPM31039.1"/>
    </source>
</evidence>
<protein>
    <recommendedName>
        <fullName evidence="1">YbaK/aminoacyl-tRNA synthetase-associated domain-containing protein</fullName>
    </recommendedName>
</protein>
<organism evidence="2">
    <name type="scientific">bioreactor metagenome</name>
    <dbReference type="NCBI Taxonomy" id="1076179"/>
    <lineage>
        <taxon>unclassified sequences</taxon>
        <taxon>metagenomes</taxon>
        <taxon>ecological metagenomes</taxon>
    </lineage>
</organism>
<dbReference type="EMBL" id="VSSQ01005961">
    <property type="protein sequence ID" value="MPM31039.1"/>
    <property type="molecule type" value="Genomic_DNA"/>
</dbReference>
<dbReference type="InterPro" id="IPR036754">
    <property type="entry name" value="YbaK/aa-tRNA-synt-asso_dom_sf"/>
</dbReference>
<dbReference type="SUPFAM" id="SSF55826">
    <property type="entry name" value="YbaK/ProRS associated domain"/>
    <property type="match status" value="1"/>
</dbReference>
<dbReference type="GO" id="GO:0002161">
    <property type="term" value="F:aminoacyl-tRNA deacylase activity"/>
    <property type="evidence" value="ECO:0007669"/>
    <property type="project" value="InterPro"/>
</dbReference>
<dbReference type="InterPro" id="IPR007214">
    <property type="entry name" value="YbaK/aa-tRNA-synth-assoc-dom"/>
</dbReference>
<dbReference type="Gene3D" id="3.90.960.10">
    <property type="entry name" value="YbaK/aminoacyl-tRNA synthetase-associated domain"/>
    <property type="match status" value="1"/>
</dbReference>
<feature type="domain" description="YbaK/aminoacyl-tRNA synthetase-associated" evidence="1">
    <location>
        <begin position="26"/>
        <end position="142"/>
    </location>
</feature>
<dbReference type="PANTHER" id="PTHR30411">
    <property type="entry name" value="CYTOPLASMIC PROTEIN"/>
    <property type="match status" value="1"/>
</dbReference>
<dbReference type="CDD" id="cd04333">
    <property type="entry name" value="ProX_deacylase"/>
    <property type="match status" value="1"/>
</dbReference>
<evidence type="ECO:0000259" key="1">
    <source>
        <dbReference type="Pfam" id="PF04073"/>
    </source>
</evidence>
<accession>A0A644YRU5</accession>
<name>A0A644YRU5_9ZZZZ</name>
<dbReference type="Pfam" id="PF04073">
    <property type="entry name" value="tRNA_edit"/>
    <property type="match status" value="1"/>
</dbReference>